<comment type="similarity">
    <text evidence="2 6">Belongs to the GMC oxidoreductase family.</text>
</comment>
<dbReference type="Pfam" id="PF00732">
    <property type="entry name" value="GMC_oxred_N"/>
    <property type="match status" value="1"/>
</dbReference>
<evidence type="ECO:0000313" key="9">
    <source>
        <dbReference type="EMBL" id="ABG65076.1"/>
    </source>
</evidence>
<dbReference type="HOGENOM" id="CLU_002865_7_2_5"/>
<evidence type="ECO:0000259" key="8">
    <source>
        <dbReference type="PROSITE" id="PS00624"/>
    </source>
</evidence>
<dbReference type="AlphaFoldDB" id="Q11BZ9"/>
<name>Q11BZ9_CHESB</name>
<dbReference type="GO" id="GO:0016614">
    <property type="term" value="F:oxidoreductase activity, acting on CH-OH group of donors"/>
    <property type="evidence" value="ECO:0007669"/>
    <property type="project" value="InterPro"/>
</dbReference>
<dbReference type="Pfam" id="PF05199">
    <property type="entry name" value="GMC_oxred_C"/>
    <property type="match status" value="1"/>
</dbReference>
<dbReference type="SUPFAM" id="SSF51905">
    <property type="entry name" value="FAD/NAD(P)-binding domain"/>
    <property type="match status" value="1"/>
</dbReference>
<evidence type="ECO:0000256" key="3">
    <source>
        <dbReference type="ARBA" id="ARBA00022630"/>
    </source>
</evidence>
<dbReference type="Gene3D" id="3.50.50.60">
    <property type="entry name" value="FAD/NAD(P)-binding domain"/>
    <property type="match status" value="1"/>
</dbReference>
<reference evidence="9" key="1">
    <citation type="submission" date="2006-06" db="EMBL/GenBank/DDBJ databases">
        <title>Complete sequence of chromosome of Chelativorans sp. BNC1.</title>
        <authorList>
            <consortium name="US DOE Joint Genome Institute"/>
            <person name="Copeland A."/>
            <person name="Lucas S."/>
            <person name="Lapidus A."/>
            <person name="Barry K."/>
            <person name="Detter J.C."/>
            <person name="Glavina del Rio T."/>
            <person name="Hammon N."/>
            <person name="Israni S."/>
            <person name="Dalin E."/>
            <person name="Tice H."/>
            <person name="Pitluck S."/>
            <person name="Chertkov O."/>
            <person name="Brettin T."/>
            <person name="Bruce D."/>
            <person name="Han C."/>
            <person name="Tapia R."/>
            <person name="Gilna P."/>
            <person name="Schmutz J."/>
            <person name="Larimer F."/>
            <person name="Land M."/>
            <person name="Hauser L."/>
            <person name="Kyrpides N."/>
            <person name="Mikhailova N."/>
            <person name="Richardson P."/>
        </authorList>
    </citation>
    <scope>NUCLEOTIDE SEQUENCE</scope>
    <source>
        <strain evidence="9">BNC1</strain>
    </source>
</reference>
<feature type="domain" description="Glucose-methanol-choline oxidoreductase N-terminal" evidence="7">
    <location>
        <begin position="79"/>
        <end position="102"/>
    </location>
</feature>
<sequence length="543" mass="59059">MADYIIIGAGAAGCVLANRLSADRGCEVLLIEAGGPDRNPLIHMPAGYFGLMKTGVVDWGYHTVAQRHLDNRVMFWPRGKTVGGSTSVNGMVYVRGHPNDFDGWAQMGNQGWSYDDVLPYFKRLENWELGADAFHGSGGPVSTTRVKNLSPLSKAFIEAGVQAGYPYTDDVNAASQEGFGPMDGYVANKRRVSAATAYLRPAMTRPNLTVLTNTLVSRVLIENGRAVGVEIVKGRQSQVRRARREVILCGGSINSPQLLQLSGIGPEAVLSSAGVDTIVNLQGVGANLQDHLAAGVKLAIKKPLSLYPHTRPLKAALGLAQYFLTNSGPCVYSGGEALAFVRSRPELVMPDLQYHFVGLMYEDCGRIIVPRHGVMAYFNISHPHSHGTIRIKSADPRQHPMIDPNYLSSPEDVRLMREGVRIGREVFAQAAFNEYRDFEYAPGAHMTDENDIDRYIRENANSTFHPVGTCKMGSDPMAVVDDRLRVHGIEGLRVVDASIMPKLISGNTAAATMMIAEKAADMILKTVDTESAKQPVPAQAMVR</sequence>
<organism evidence="9">
    <name type="scientific">Chelativorans sp. (strain BNC1)</name>
    <dbReference type="NCBI Taxonomy" id="266779"/>
    <lineage>
        <taxon>Bacteria</taxon>
        <taxon>Pseudomonadati</taxon>
        <taxon>Pseudomonadota</taxon>
        <taxon>Alphaproteobacteria</taxon>
        <taxon>Hyphomicrobiales</taxon>
        <taxon>Phyllobacteriaceae</taxon>
        <taxon>Chelativorans</taxon>
    </lineage>
</organism>
<evidence type="ECO:0000256" key="4">
    <source>
        <dbReference type="ARBA" id="ARBA00022827"/>
    </source>
</evidence>
<dbReference type="PROSITE" id="PS00623">
    <property type="entry name" value="GMC_OXRED_1"/>
    <property type="match status" value="1"/>
</dbReference>
<evidence type="ECO:0000256" key="6">
    <source>
        <dbReference type="RuleBase" id="RU003968"/>
    </source>
</evidence>
<dbReference type="NCBIfam" id="NF002550">
    <property type="entry name" value="PRK02106.1"/>
    <property type="match status" value="1"/>
</dbReference>
<evidence type="ECO:0000259" key="7">
    <source>
        <dbReference type="PROSITE" id="PS00623"/>
    </source>
</evidence>
<dbReference type="KEGG" id="mes:Meso_3708"/>
<dbReference type="GO" id="GO:0050660">
    <property type="term" value="F:flavin adenine dinucleotide binding"/>
    <property type="evidence" value="ECO:0007669"/>
    <property type="project" value="InterPro"/>
</dbReference>
<feature type="binding site" evidence="5">
    <location>
        <begin position="89"/>
        <end position="92"/>
    </location>
    <ligand>
        <name>FAD</name>
        <dbReference type="ChEBI" id="CHEBI:57692"/>
    </ligand>
</feature>
<evidence type="ECO:0000256" key="1">
    <source>
        <dbReference type="ARBA" id="ARBA00001974"/>
    </source>
</evidence>
<dbReference type="PANTHER" id="PTHR11552:SF147">
    <property type="entry name" value="CHOLINE DEHYDROGENASE, MITOCHONDRIAL"/>
    <property type="match status" value="1"/>
</dbReference>
<dbReference type="OrthoDB" id="9785276at2"/>
<comment type="cofactor">
    <cofactor evidence="1 5">
        <name>FAD</name>
        <dbReference type="ChEBI" id="CHEBI:57692"/>
    </cofactor>
</comment>
<dbReference type="InterPro" id="IPR000172">
    <property type="entry name" value="GMC_OxRdtase_N"/>
</dbReference>
<dbReference type="InterPro" id="IPR007867">
    <property type="entry name" value="GMC_OxRtase_C"/>
</dbReference>
<keyword evidence="4 5" id="KW-0274">FAD</keyword>
<dbReference type="PANTHER" id="PTHR11552">
    <property type="entry name" value="GLUCOSE-METHANOL-CHOLINE GMC OXIDOREDUCTASE"/>
    <property type="match status" value="1"/>
</dbReference>
<evidence type="ECO:0000256" key="2">
    <source>
        <dbReference type="ARBA" id="ARBA00010790"/>
    </source>
</evidence>
<dbReference type="STRING" id="266779.Meso_3708"/>
<protein>
    <submittedName>
        <fullName evidence="9">Glucose-methanol-choline oxidoreductase</fullName>
    </submittedName>
</protein>
<dbReference type="InterPro" id="IPR012132">
    <property type="entry name" value="GMC_OxRdtase"/>
</dbReference>
<dbReference type="SUPFAM" id="SSF54373">
    <property type="entry name" value="FAD-linked reductases, C-terminal domain"/>
    <property type="match status" value="1"/>
</dbReference>
<dbReference type="eggNOG" id="COG2303">
    <property type="taxonomic scope" value="Bacteria"/>
</dbReference>
<evidence type="ECO:0000256" key="5">
    <source>
        <dbReference type="PIRSR" id="PIRSR000137-2"/>
    </source>
</evidence>
<feature type="domain" description="Glucose-methanol-choline oxidoreductase N-terminal" evidence="8">
    <location>
        <begin position="251"/>
        <end position="265"/>
    </location>
</feature>
<dbReference type="PROSITE" id="PS00624">
    <property type="entry name" value="GMC_OXRED_2"/>
    <property type="match status" value="1"/>
</dbReference>
<dbReference type="Gene3D" id="3.30.560.10">
    <property type="entry name" value="Glucose Oxidase, domain 3"/>
    <property type="match status" value="1"/>
</dbReference>
<dbReference type="PIRSF" id="PIRSF000137">
    <property type="entry name" value="Alcohol_oxidase"/>
    <property type="match status" value="1"/>
</dbReference>
<accession>Q11BZ9</accession>
<keyword evidence="3 6" id="KW-0285">Flavoprotein</keyword>
<gene>
    <name evidence="9" type="ordered locus">Meso_3708</name>
</gene>
<proteinExistence type="inferred from homology"/>
<dbReference type="InterPro" id="IPR036188">
    <property type="entry name" value="FAD/NAD-bd_sf"/>
</dbReference>
<feature type="binding site" evidence="5">
    <location>
        <position position="216"/>
    </location>
    <ligand>
        <name>FAD</name>
        <dbReference type="ChEBI" id="CHEBI:57692"/>
    </ligand>
</feature>
<dbReference type="EMBL" id="CP000390">
    <property type="protein sequence ID" value="ABG65076.1"/>
    <property type="molecule type" value="Genomic_DNA"/>
</dbReference>